<dbReference type="Proteomes" id="UP000652760">
    <property type="component" value="Unassembled WGS sequence"/>
</dbReference>
<organism evidence="2 3">
    <name type="scientific">Azospirillum endophyticum</name>
    <dbReference type="NCBI Taxonomy" id="2800326"/>
    <lineage>
        <taxon>Bacteria</taxon>
        <taxon>Pseudomonadati</taxon>
        <taxon>Pseudomonadota</taxon>
        <taxon>Alphaproteobacteria</taxon>
        <taxon>Rhodospirillales</taxon>
        <taxon>Azospirillaceae</taxon>
        <taxon>Azospirillum</taxon>
    </lineage>
</organism>
<name>A0ABS1F6E4_9PROT</name>
<reference evidence="3" key="1">
    <citation type="submission" date="2021-01" db="EMBL/GenBank/DDBJ databases">
        <title>Genome public.</title>
        <authorList>
            <person name="Liu C."/>
            <person name="Sun Q."/>
        </authorList>
    </citation>
    <scope>NUCLEOTIDE SEQUENCE [LARGE SCALE GENOMIC DNA]</scope>
    <source>
        <strain evidence="3">YIM B02556</strain>
    </source>
</reference>
<sequence>MTEAEKQRWTEKNREAFKAYDEFVDKYGLFGDGKRLF</sequence>
<dbReference type="Pfam" id="PF07362">
    <property type="entry name" value="CcdA"/>
    <property type="match status" value="1"/>
</dbReference>
<accession>A0ABS1F6E4</accession>
<gene>
    <name evidence="2" type="ORF">JHL17_16480</name>
</gene>
<dbReference type="RefSeq" id="WP_200194674.1">
    <property type="nucleotide sequence ID" value="NZ_JAENHM010000049.1"/>
</dbReference>
<evidence type="ECO:0000313" key="2">
    <source>
        <dbReference type="EMBL" id="MBK1839010.1"/>
    </source>
</evidence>
<proteinExistence type="predicted"/>
<dbReference type="InterPro" id="IPR009956">
    <property type="entry name" value="Post-segregation_anti-tox_CcdA"/>
</dbReference>
<keyword evidence="1" id="KW-1277">Toxin-antitoxin system</keyword>
<comment type="caution">
    <text evidence="2">The sequence shown here is derived from an EMBL/GenBank/DDBJ whole genome shotgun (WGS) entry which is preliminary data.</text>
</comment>
<evidence type="ECO:0000256" key="1">
    <source>
        <dbReference type="ARBA" id="ARBA00022649"/>
    </source>
</evidence>
<evidence type="ECO:0000313" key="3">
    <source>
        <dbReference type="Proteomes" id="UP000652760"/>
    </source>
</evidence>
<dbReference type="EMBL" id="JAENHM010000049">
    <property type="protein sequence ID" value="MBK1839010.1"/>
    <property type="molecule type" value="Genomic_DNA"/>
</dbReference>
<protein>
    <submittedName>
        <fullName evidence="2">Type II toxin-antitoxin system CcdA family antitoxin</fullName>
    </submittedName>
</protein>
<keyword evidence="3" id="KW-1185">Reference proteome</keyword>